<dbReference type="InterPro" id="IPR011990">
    <property type="entry name" value="TPR-like_helical_dom_sf"/>
</dbReference>
<dbReference type="EMBL" id="LN554846">
    <property type="protein sequence ID" value="CED70835.1"/>
    <property type="molecule type" value="Genomic_DNA"/>
</dbReference>
<gene>
    <name evidence="3" type="ORF">AWOD_I_0741</name>
</gene>
<dbReference type="PANTHER" id="PTHR31350:SF21">
    <property type="entry name" value="F-BOX ONLY PROTEIN 21"/>
    <property type="match status" value="1"/>
</dbReference>
<proteinExistence type="inferred from homology"/>
<dbReference type="AlphaFoldDB" id="A0A090IRC0"/>
<dbReference type="Pfam" id="PF13371">
    <property type="entry name" value="TPR_9"/>
    <property type="match status" value="1"/>
</dbReference>
<evidence type="ECO:0000313" key="3">
    <source>
        <dbReference type="EMBL" id="CED70835.1"/>
    </source>
</evidence>
<accession>A0A090IRC0</accession>
<keyword evidence="4" id="KW-1185">Reference proteome</keyword>
<dbReference type="SUPFAM" id="SSF48452">
    <property type="entry name" value="TPR-like"/>
    <property type="match status" value="1"/>
</dbReference>
<dbReference type="PATRIC" id="fig|80852.17.peg.753"/>
<sequence length="270" mass="30825">MLQLHDDNLDELSLVEGALALNLAINADTDERWVKSKLEQLCLDAEQILVYEATDEKRLERLIQLFYVEWGFHGDTQTYFHSDNAFINNVLINKKGIPVTLGAIFLYLCHHIGLPVSAINFPTQLVLKIEWPNQEPQYFNPFDGQYLSQHLMTAWLIGYGGPLATLKPHHVEGVDNATLVGRLLAVIKAACIRERKFSLALTCSDLALNIMPDDPFEIRDRGLIYQQLHCHDAAKNDLEYFIEQCPDDPSVRLMKEQVQLLLQQHPTVLH</sequence>
<reference evidence="4" key="1">
    <citation type="submission" date="2014-09" db="EMBL/GenBank/DDBJ databases">
        <authorList>
            <person name="Hjerde E."/>
        </authorList>
    </citation>
    <scope>NUCLEOTIDE SEQUENCE [LARGE SCALE GENOMIC DNA]</scope>
    <source>
        <strain evidence="4">06/09/139</strain>
    </source>
</reference>
<protein>
    <submittedName>
        <fullName evidence="3">Protein SirB1</fullName>
    </submittedName>
</protein>
<dbReference type="HOGENOM" id="CLU_063810_0_0_6"/>
<dbReference type="Pfam" id="PF13369">
    <property type="entry name" value="Transglut_core2"/>
    <property type="match status" value="1"/>
</dbReference>
<dbReference type="PANTHER" id="PTHR31350">
    <property type="entry name" value="SI:DKEY-261L7.2"/>
    <property type="match status" value="1"/>
</dbReference>
<evidence type="ECO:0000256" key="1">
    <source>
        <dbReference type="ARBA" id="ARBA00007100"/>
    </source>
</evidence>
<name>A0A090IRC0_9GAMM</name>
<dbReference type="KEGG" id="awd:AWOD_I_0741"/>
<dbReference type="InterPro" id="IPR032698">
    <property type="entry name" value="SirB1_N"/>
</dbReference>
<dbReference type="GeneID" id="28540309"/>
<evidence type="ECO:0000313" key="4">
    <source>
        <dbReference type="Proteomes" id="UP000032427"/>
    </source>
</evidence>
<dbReference type="Gene3D" id="1.25.40.10">
    <property type="entry name" value="Tetratricopeptide repeat domain"/>
    <property type="match status" value="1"/>
</dbReference>
<dbReference type="OrthoDB" id="232498at2"/>
<dbReference type="STRING" id="80852.AWOD_I_0741"/>
<comment type="similarity">
    <text evidence="1">Belongs to the UPF0162 family.</text>
</comment>
<dbReference type="Proteomes" id="UP000032427">
    <property type="component" value="Chromosome 1"/>
</dbReference>
<organism evidence="3 4">
    <name type="scientific">Aliivibrio wodanis</name>
    <dbReference type="NCBI Taxonomy" id="80852"/>
    <lineage>
        <taxon>Bacteria</taxon>
        <taxon>Pseudomonadati</taxon>
        <taxon>Pseudomonadota</taxon>
        <taxon>Gammaproteobacteria</taxon>
        <taxon>Vibrionales</taxon>
        <taxon>Vibrionaceae</taxon>
        <taxon>Aliivibrio</taxon>
    </lineage>
</organism>
<evidence type="ECO:0000259" key="2">
    <source>
        <dbReference type="Pfam" id="PF13369"/>
    </source>
</evidence>
<feature type="domain" description="Protein SirB1 N-terminal" evidence="2">
    <location>
        <begin position="33"/>
        <end position="184"/>
    </location>
</feature>